<dbReference type="FunFam" id="1.20.1070.10:FF:000410">
    <property type="entry name" value="Olfactory receptor 1348"/>
    <property type="match status" value="1"/>
</dbReference>
<evidence type="ECO:0000256" key="8">
    <source>
        <dbReference type="ARBA" id="ARBA00023040"/>
    </source>
</evidence>
<dbReference type="InterPro" id="IPR000725">
    <property type="entry name" value="Olfact_rcpt"/>
</dbReference>
<comment type="function">
    <text evidence="1">Putative odorant or sperm cell receptor.</text>
</comment>
<evidence type="ECO:0000256" key="7">
    <source>
        <dbReference type="ARBA" id="ARBA00022989"/>
    </source>
</evidence>
<dbReference type="GeneID" id="103682436"/>
<evidence type="ECO:0000256" key="3">
    <source>
        <dbReference type="ARBA" id="ARBA00022475"/>
    </source>
</evidence>
<dbReference type="SUPFAM" id="SSF81321">
    <property type="entry name" value="Family A G protein-coupled receptor-like"/>
    <property type="match status" value="1"/>
</dbReference>
<accession>A0A384DT83</accession>
<evidence type="ECO:0000256" key="5">
    <source>
        <dbReference type="ARBA" id="ARBA00022692"/>
    </source>
</evidence>
<dbReference type="InterPro" id="IPR000276">
    <property type="entry name" value="GPCR_Rhodpsn"/>
</dbReference>
<keyword evidence="11 15" id="KW-0675">Receptor</keyword>
<evidence type="ECO:0000313" key="14">
    <source>
        <dbReference type="Proteomes" id="UP000261680"/>
    </source>
</evidence>
<dbReference type="PRINTS" id="PR00237">
    <property type="entry name" value="GPCRRHODOPSN"/>
</dbReference>
<keyword evidence="6" id="KW-0552">Olfaction</keyword>
<gene>
    <name evidence="15" type="primary">LOC103682436</name>
</gene>
<comment type="subcellular location">
    <subcellularLocation>
        <location evidence="2">Cell membrane</location>
        <topology evidence="2">Multi-pass membrane protein</topology>
    </subcellularLocation>
</comment>
<dbReference type="KEGG" id="umr:103682436"/>
<evidence type="ECO:0000256" key="10">
    <source>
        <dbReference type="ARBA" id="ARBA00023224"/>
    </source>
</evidence>
<dbReference type="AlphaFoldDB" id="A0A384DT83"/>
<feature type="domain" description="G-protein coupled receptors family 1 profile" evidence="13">
    <location>
        <begin position="41"/>
        <end position="199"/>
    </location>
</feature>
<feature type="transmembrane region" description="Helical" evidence="12">
    <location>
        <begin position="26"/>
        <end position="48"/>
    </location>
</feature>
<dbReference type="PROSITE" id="PS00237">
    <property type="entry name" value="G_PROTEIN_RECEP_F1_1"/>
    <property type="match status" value="1"/>
</dbReference>
<sequence>MEINNASAEGYFILVGFSDQPWLEEVLLLIISVFYILSLVGNGAIIVVSQLDPPLHTPMYFFLTHLSIIDLCHMTTIVPQMLFNLQGQDKSINFVGCVVQFFISLGLGGTECVLLAFMAYDRYAAICQPLHYMNIMPPHIYCSLAGASWAIGFGNSVAHTAYGMSLPRCGHNMIHHFYCESAPTIQLACGDITSYKKLS</sequence>
<keyword evidence="8 11" id="KW-0297">G-protein coupled receptor</keyword>
<feature type="transmembrane region" description="Helical" evidence="12">
    <location>
        <begin position="98"/>
        <end position="120"/>
    </location>
</feature>
<keyword evidence="10 11" id="KW-0807">Transducer</keyword>
<protein>
    <submittedName>
        <fullName evidence="15">Olfactory receptor 2B8</fullName>
    </submittedName>
</protein>
<keyword evidence="7 12" id="KW-1133">Transmembrane helix</keyword>
<dbReference type="PANTHER" id="PTHR26453">
    <property type="entry name" value="OLFACTORY RECEPTOR"/>
    <property type="match status" value="1"/>
</dbReference>
<dbReference type="GO" id="GO:0004984">
    <property type="term" value="F:olfactory receptor activity"/>
    <property type="evidence" value="ECO:0007669"/>
    <property type="project" value="InterPro"/>
</dbReference>
<dbReference type="Pfam" id="PF13853">
    <property type="entry name" value="7tm_4"/>
    <property type="match status" value="1"/>
</dbReference>
<evidence type="ECO:0000256" key="9">
    <source>
        <dbReference type="ARBA" id="ARBA00023136"/>
    </source>
</evidence>
<dbReference type="RefSeq" id="XP_008710266.2">
    <property type="nucleotide sequence ID" value="XM_008712044.2"/>
</dbReference>
<dbReference type="GO" id="GO:0005886">
    <property type="term" value="C:plasma membrane"/>
    <property type="evidence" value="ECO:0007669"/>
    <property type="project" value="UniProtKB-SubCell"/>
</dbReference>
<keyword evidence="9 12" id="KW-0472">Membrane</keyword>
<dbReference type="PROSITE" id="PS50262">
    <property type="entry name" value="G_PROTEIN_RECEP_F1_2"/>
    <property type="match status" value="1"/>
</dbReference>
<evidence type="ECO:0000256" key="11">
    <source>
        <dbReference type="RuleBase" id="RU000688"/>
    </source>
</evidence>
<dbReference type="Proteomes" id="UP000261680">
    <property type="component" value="Unplaced"/>
</dbReference>
<dbReference type="InterPro" id="IPR017452">
    <property type="entry name" value="GPCR_Rhodpsn_7TM"/>
</dbReference>
<feature type="transmembrane region" description="Helical" evidence="12">
    <location>
        <begin position="60"/>
        <end position="78"/>
    </location>
</feature>
<dbReference type="Gene3D" id="1.20.1070.10">
    <property type="entry name" value="Rhodopsin 7-helix transmembrane proteins"/>
    <property type="match status" value="1"/>
</dbReference>
<comment type="similarity">
    <text evidence="11">Belongs to the G-protein coupled receptor 1 family.</text>
</comment>
<evidence type="ECO:0000259" key="13">
    <source>
        <dbReference type="PROSITE" id="PS50262"/>
    </source>
</evidence>
<evidence type="ECO:0000256" key="4">
    <source>
        <dbReference type="ARBA" id="ARBA00022606"/>
    </source>
</evidence>
<keyword evidence="5 11" id="KW-0812">Transmembrane</keyword>
<evidence type="ECO:0000256" key="2">
    <source>
        <dbReference type="ARBA" id="ARBA00004651"/>
    </source>
</evidence>
<evidence type="ECO:0000256" key="1">
    <source>
        <dbReference type="ARBA" id="ARBA00003929"/>
    </source>
</evidence>
<dbReference type="PRINTS" id="PR00245">
    <property type="entry name" value="OLFACTORYR"/>
</dbReference>
<proteinExistence type="inferred from homology"/>
<keyword evidence="3" id="KW-1003">Cell membrane</keyword>
<dbReference type="GO" id="GO:0004930">
    <property type="term" value="F:G protein-coupled receptor activity"/>
    <property type="evidence" value="ECO:0007669"/>
    <property type="project" value="UniProtKB-KW"/>
</dbReference>
<name>A0A384DT83_URSMA</name>
<keyword evidence="4" id="KW-0716">Sensory transduction</keyword>
<evidence type="ECO:0000256" key="6">
    <source>
        <dbReference type="ARBA" id="ARBA00022725"/>
    </source>
</evidence>
<dbReference type="OrthoDB" id="9829609at2759"/>
<reference evidence="15" key="1">
    <citation type="submission" date="2025-08" db="UniProtKB">
        <authorList>
            <consortium name="RefSeq"/>
        </authorList>
    </citation>
    <scope>IDENTIFICATION</scope>
    <source>
        <tissue evidence="15">Whole blood</tissue>
    </source>
</reference>
<keyword evidence="14" id="KW-1185">Reference proteome</keyword>
<organism evidence="14 15">
    <name type="scientific">Ursus maritimus</name>
    <name type="common">Polar bear</name>
    <name type="synonym">Thalarctos maritimus</name>
    <dbReference type="NCBI Taxonomy" id="29073"/>
    <lineage>
        <taxon>Eukaryota</taxon>
        <taxon>Metazoa</taxon>
        <taxon>Chordata</taxon>
        <taxon>Craniata</taxon>
        <taxon>Vertebrata</taxon>
        <taxon>Euteleostomi</taxon>
        <taxon>Mammalia</taxon>
        <taxon>Eutheria</taxon>
        <taxon>Laurasiatheria</taxon>
        <taxon>Carnivora</taxon>
        <taxon>Caniformia</taxon>
        <taxon>Ursidae</taxon>
        <taxon>Ursus</taxon>
    </lineage>
</organism>
<evidence type="ECO:0000313" key="15">
    <source>
        <dbReference type="RefSeq" id="XP_008710266.2"/>
    </source>
</evidence>
<evidence type="ECO:0000256" key="12">
    <source>
        <dbReference type="SAM" id="Phobius"/>
    </source>
</evidence>